<evidence type="ECO:0000256" key="3">
    <source>
        <dbReference type="ARBA" id="ARBA00022729"/>
    </source>
</evidence>
<accession>A0AB39BGD0</accession>
<dbReference type="SUPFAM" id="SSF53850">
    <property type="entry name" value="Periplasmic binding protein-like II"/>
    <property type="match status" value="1"/>
</dbReference>
<sequence length="432" mass="45085">MQRKIRTISLAAPITIAVAVALSGCGLGAGTDSPADVSGAVEGTITFQTMQLSPTFDEYINAAIDEFESENPGTTVKWTDIPSDQAARKVSADSAAGTLPDVMDLDAATLAPLGRDSRVVDMAVQAADLEERYVGSAWESFDYGATAVAALPWYLNSPVLMSNSALVQQAGSPAAPTSYSDLLAVSKEIAETTGKAGFQPTSIGFPNYLLSLGVPLVNDDSTEAIVDTPEAEEFLQSLADLYTVGGIPADSVTAAQRTEIDTFSQGETAYLETGPSRLKIIQQNAPQVFDAITIDQPLGAEEGTTWVVAHGLAVPQTSKNAATALAFAEFLTSPENQLALAKQSSVFPSTTESLEDPFFSAEPTDAATEARGIVAASLFDGGTMAKPPAVDAEYANTLWSSVQTAITGETPVKDALAAAESQLTELLQSRAQ</sequence>
<protein>
    <submittedName>
        <fullName evidence="5">ABC transporter substrate-binding protein</fullName>
    </submittedName>
</protein>
<dbReference type="GO" id="GO:0055052">
    <property type="term" value="C:ATP-binding cassette (ABC) transporter complex, substrate-binding subunit-containing"/>
    <property type="evidence" value="ECO:0007669"/>
    <property type="project" value="TreeGrafter"/>
</dbReference>
<dbReference type="PANTHER" id="PTHR30061">
    <property type="entry name" value="MALTOSE-BINDING PERIPLASMIC PROTEIN"/>
    <property type="match status" value="1"/>
</dbReference>
<feature type="signal peptide" evidence="4">
    <location>
        <begin position="1"/>
        <end position="19"/>
    </location>
</feature>
<gene>
    <name evidence="5" type="ORF">ABFY20_18595</name>
</gene>
<comment type="similarity">
    <text evidence="1">Belongs to the bacterial solute-binding protein 1 family.</text>
</comment>
<dbReference type="PROSITE" id="PS51257">
    <property type="entry name" value="PROKAR_LIPOPROTEIN"/>
    <property type="match status" value="1"/>
</dbReference>
<dbReference type="EMBL" id="CP162511">
    <property type="protein sequence ID" value="XDI05304.1"/>
    <property type="molecule type" value="Genomic_DNA"/>
</dbReference>
<feature type="chain" id="PRO_5044282612" evidence="4">
    <location>
        <begin position="20"/>
        <end position="432"/>
    </location>
</feature>
<keyword evidence="2" id="KW-0813">Transport</keyword>
<dbReference type="Gene3D" id="3.40.190.10">
    <property type="entry name" value="Periplasmic binding protein-like II"/>
    <property type="match status" value="1"/>
</dbReference>
<dbReference type="RefSeq" id="WP_368497688.1">
    <property type="nucleotide sequence ID" value="NZ_CP162511.1"/>
</dbReference>
<dbReference type="Pfam" id="PF13416">
    <property type="entry name" value="SBP_bac_8"/>
    <property type="match status" value="1"/>
</dbReference>
<proteinExistence type="inferred from homology"/>
<keyword evidence="3 4" id="KW-0732">Signal</keyword>
<reference evidence="5" key="1">
    <citation type="submission" date="2024-05" db="EMBL/GenBank/DDBJ databases">
        <title>Herbiconiux sp. A18JL235.</title>
        <authorList>
            <person name="Zhang G."/>
        </authorList>
    </citation>
    <scope>NUCLEOTIDE SEQUENCE</scope>
    <source>
        <strain evidence="5">A18JL235</strain>
    </source>
</reference>
<evidence type="ECO:0000256" key="2">
    <source>
        <dbReference type="ARBA" id="ARBA00022448"/>
    </source>
</evidence>
<dbReference type="GO" id="GO:1901982">
    <property type="term" value="F:maltose binding"/>
    <property type="evidence" value="ECO:0007669"/>
    <property type="project" value="TreeGrafter"/>
</dbReference>
<dbReference type="InterPro" id="IPR006059">
    <property type="entry name" value="SBP"/>
</dbReference>
<dbReference type="GO" id="GO:0015768">
    <property type="term" value="P:maltose transport"/>
    <property type="evidence" value="ECO:0007669"/>
    <property type="project" value="TreeGrafter"/>
</dbReference>
<evidence type="ECO:0000256" key="1">
    <source>
        <dbReference type="ARBA" id="ARBA00008520"/>
    </source>
</evidence>
<dbReference type="AlphaFoldDB" id="A0AB39BGD0"/>
<dbReference type="PANTHER" id="PTHR30061:SF50">
    <property type="entry name" value="MALTOSE_MALTODEXTRIN-BINDING PERIPLASMIC PROTEIN"/>
    <property type="match status" value="1"/>
</dbReference>
<dbReference type="GO" id="GO:0042956">
    <property type="term" value="P:maltodextrin transmembrane transport"/>
    <property type="evidence" value="ECO:0007669"/>
    <property type="project" value="TreeGrafter"/>
</dbReference>
<evidence type="ECO:0000313" key="5">
    <source>
        <dbReference type="EMBL" id="XDI05304.1"/>
    </source>
</evidence>
<evidence type="ECO:0000256" key="4">
    <source>
        <dbReference type="SAM" id="SignalP"/>
    </source>
</evidence>
<organism evidence="5">
    <name type="scientific">Herbiconiux sp. A18JL235</name>
    <dbReference type="NCBI Taxonomy" id="3152363"/>
    <lineage>
        <taxon>Bacteria</taxon>
        <taxon>Bacillati</taxon>
        <taxon>Actinomycetota</taxon>
        <taxon>Actinomycetes</taxon>
        <taxon>Micrococcales</taxon>
        <taxon>Microbacteriaceae</taxon>
        <taxon>Herbiconiux</taxon>
    </lineage>
</organism>
<name>A0AB39BGD0_9MICO</name>